<dbReference type="Gene3D" id="1.20.920.20">
    <property type="match status" value="1"/>
</dbReference>
<feature type="coiled-coil region" evidence="1">
    <location>
        <begin position="97"/>
        <end position="145"/>
    </location>
</feature>
<dbReference type="PANTHER" id="PTHR46454">
    <property type="entry name" value="DYNEIN AXONEMAL HEAVY CHAIN 7-RELATED"/>
    <property type="match status" value="1"/>
</dbReference>
<accession>A0A8R1HL93</accession>
<evidence type="ECO:0000313" key="2">
    <source>
        <dbReference type="EnsemblMetazoa" id="CJA00963.1"/>
    </source>
</evidence>
<evidence type="ECO:0000313" key="3">
    <source>
        <dbReference type="Proteomes" id="UP000005237"/>
    </source>
</evidence>
<sequence>MPLSNAHELHLTSNFSERHTAETWQESVRFVANKPLFIKLATCDPEILTVDQMKILKKYVERTEFSAKRIENESIVCAGLCKWIGAFLELACTLRLMEEQVEDGKELREQIRQIDEKCAMEMTEMEELKADVEKLTVLIRENDQTLANDRRLCDYRLRSGDLLSALSPHRNRWKVQLGQNEKKTNELVGNTLLFSIYRALLLCQEKAVASTVISMCNTHLHSLSVSFDSSVATLSNVIAQILGTLRSARRFPLFVSPTDTMLANIRAVLPGATYVDMSQMSWTDSQMASTIPKLVYSIFPTVFFNVTEVPPPEMYEILMRSEEREICYRNKSVELPDDILFVCSFAL</sequence>
<dbReference type="EnsemblMetazoa" id="CJA00963.1">
    <property type="protein sequence ID" value="CJA00963.1"/>
    <property type="gene ID" value="WBGene00120167"/>
</dbReference>
<dbReference type="Proteomes" id="UP000005237">
    <property type="component" value="Unassembled WGS sequence"/>
</dbReference>
<name>A0A8R1HL93_CAEJA</name>
<organism evidence="2 3">
    <name type="scientific">Caenorhabditis japonica</name>
    <dbReference type="NCBI Taxonomy" id="281687"/>
    <lineage>
        <taxon>Eukaryota</taxon>
        <taxon>Metazoa</taxon>
        <taxon>Ecdysozoa</taxon>
        <taxon>Nematoda</taxon>
        <taxon>Chromadorea</taxon>
        <taxon>Rhabditida</taxon>
        <taxon>Rhabditina</taxon>
        <taxon>Rhabditomorpha</taxon>
        <taxon>Rhabditoidea</taxon>
        <taxon>Rhabditidae</taxon>
        <taxon>Peloderinae</taxon>
        <taxon>Caenorhabditis</taxon>
    </lineage>
</organism>
<protein>
    <submittedName>
        <fullName evidence="2">MT domain-containing protein</fullName>
    </submittedName>
</protein>
<reference evidence="3" key="1">
    <citation type="submission" date="2010-08" db="EMBL/GenBank/DDBJ databases">
        <authorList>
            <consortium name="Caenorhabditis japonica Sequencing Consortium"/>
            <person name="Wilson R.K."/>
        </authorList>
    </citation>
    <scope>NUCLEOTIDE SEQUENCE [LARGE SCALE GENOMIC DNA]</scope>
    <source>
        <strain evidence="3">DF5081</strain>
    </source>
</reference>
<evidence type="ECO:0000256" key="1">
    <source>
        <dbReference type="SAM" id="Coils"/>
    </source>
</evidence>
<dbReference type="PANTHER" id="PTHR46454:SF17">
    <property type="entry name" value="DYNEIN HEAVY CHAIN LINKER DOMAIN-CONTAINING PROTEIN"/>
    <property type="match status" value="1"/>
</dbReference>
<keyword evidence="3" id="KW-1185">Reference proteome</keyword>
<proteinExistence type="predicted"/>
<reference evidence="2" key="2">
    <citation type="submission" date="2022-06" db="UniProtKB">
        <authorList>
            <consortium name="EnsemblMetazoa"/>
        </authorList>
    </citation>
    <scope>IDENTIFICATION</scope>
    <source>
        <strain evidence="2">DF5081</strain>
    </source>
</reference>
<dbReference type="AlphaFoldDB" id="A0A8R1HL93"/>
<keyword evidence="1" id="KW-0175">Coiled coil</keyword>